<dbReference type="InterPro" id="IPR000182">
    <property type="entry name" value="GNAT_dom"/>
</dbReference>
<dbReference type="Gene3D" id="3.40.630.30">
    <property type="match status" value="1"/>
</dbReference>
<evidence type="ECO:0000259" key="3">
    <source>
        <dbReference type="PROSITE" id="PS51186"/>
    </source>
</evidence>
<dbReference type="Proteomes" id="UP001625389">
    <property type="component" value="Unassembled WGS sequence"/>
</dbReference>
<keyword evidence="5" id="KW-1185">Reference proteome</keyword>
<comment type="caution">
    <text evidence="4">The sequence shown here is derived from an EMBL/GenBank/DDBJ whole genome shotgun (WGS) entry which is preliminary data.</text>
</comment>
<evidence type="ECO:0000256" key="1">
    <source>
        <dbReference type="ARBA" id="ARBA00022679"/>
    </source>
</evidence>
<gene>
    <name evidence="4" type="ORF">ACEN34_07440</name>
</gene>
<dbReference type="RefSeq" id="WP_407137427.1">
    <property type="nucleotide sequence ID" value="NZ_JBGQPK010000026.1"/>
</dbReference>
<organism evidence="4 5">
    <name type="scientific">Loigolactobacillus zhaoyuanensis</name>
    <dbReference type="NCBI Taxonomy" id="2486017"/>
    <lineage>
        <taxon>Bacteria</taxon>
        <taxon>Bacillati</taxon>
        <taxon>Bacillota</taxon>
        <taxon>Bacilli</taxon>
        <taxon>Lactobacillales</taxon>
        <taxon>Lactobacillaceae</taxon>
        <taxon>Loigolactobacillus</taxon>
    </lineage>
</organism>
<dbReference type="EMBL" id="JBGQPK010000026">
    <property type="protein sequence ID" value="MFL2029448.1"/>
    <property type="molecule type" value="Genomic_DNA"/>
</dbReference>
<keyword evidence="2 4" id="KW-0012">Acyltransferase</keyword>
<keyword evidence="1 4" id="KW-0808">Transferase</keyword>
<feature type="domain" description="N-acetyltransferase" evidence="3">
    <location>
        <begin position="1"/>
        <end position="141"/>
    </location>
</feature>
<evidence type="ECO:0000256" key="2">
    <source>
        <dbReference type="ARBA" id="ARBA00023315"/>
    </source>
</evidence>
<dbReference type="SUPFAM" id="SSF55729">
    <property type="entry name" value="Acyl-CoA N-acyltransferases (Nat)"/>
    <property type="match status" value="1"/>
</dbReference>
<accession>A0ABW8UDG9</accession>
<dbReference type="InterPro" id="IPR050680">
    <property type="entry name" value="YpeA/RimI_acetyltransf"/>
</dbReference>
<dbReference type="Pfam" id="PF13508">
    <property type="entry name" value="Acetyltransf_7"/>
    <property type="match status" value="1"/>
</dbReference>
<evidence type="ECO:0000313" key="4">
    <source>
        <dbReference type="EMBL" id="MFL2029448.1"/>
    </source>
</evidence>
<proteinExistence type="predicted"/>
<evidence type="ECO:0000313" key="5">
    <source>
        <dbReference type="Proteomes" id="UP001625389"/>
    </source>
</evidence>
<name>A0ABW8UDG9_9LACO</name>
<dbReference type="InterPro" id="IPR016181">
    <property type="entry name" value="Acyl_CoA_acyltransferase"/>
</dbReference>
<dbReference type="EC" id="2.3.1.-" evidence="4"/>
<sequence length="142" mass="16462">MEADTVLGFAACTNNAVPSIKLVQHEFRRHLGFIKGTIAYRILKNEFEDKPYPFKMQAGMGAVEFVATASQYRGRGVATQIIQYIHENTPFKTYVLEVADTNTNAVQLYEKLGYQVFKRVPEPHHKRSGFNFYLYMQYRKQQ</sequence>
<dbReference type="GO" id="GO:0016746">
    <property type="term" value="F:acyltransferase activity"/>
    <property type="evidence" value="ECO:0007669"/>
    <property type="project" value="UniProtKB-KW"/>
</dbReference>
<protein>
    <submittedName>
        <fullName evidence="4">GNAT family N-acetyltransferase</fullName>
        <ecNumber evidence="4">2.3.1.-</ecNumber>
    </submittedName>
</protein>
<reference evidence="4 5" key="1">
    <citation type="submission" date="2024-08" db="EMBL/GenBank/DDBJ databases">
        <authorList>
            <person name="Arias E."/>
        </authorList>
    </citation>
    <scope>NUCLEOTIDE SEQUENCE [LARGE SCALE GENOMIC DNA]</scope>
    <source>
        <strain evidence="4 5">FAM 25317</strain>
    </source>
</reference>
<dbReference type="PANTHER" id="PTHR43420">
    <property type="entry name" value="ACETYLTRANSFERASE"/>
    <property type="match status" value="1"/>
</dbReference>
<dbReference type="PROSITE" id="PS51186">
    <property type="entry name" value="GNAT"/>
    <property type="match status" value="1"/>
</dbReference>